<dbReference type="GO" id="GO:0005829">
    <property type="term" value="C:cytosol"/>
    <property type="evidence" value="ECO:0007669"/>
    <property type="project" value="TreeGrafter"/>
</dbReference>
<name>A0A540VSL3_9GAMM</name>
<gene>
    <name evidence="7" type="primary">ruvX</name>
    <name evidence="7" type="ORF">FKY71_07015</name>
</gene>
<dbReference type="HAMAP" id="MF_00651">
    <property type="entry name" value="Nuclease_YqgF"/>
    <property type="match status" value="1"/>
</dbReference>
<keyword evidence="1 5" id="KW-0963">Cytoplasm</keyword>
<evidence type="ECO:0000259" key="6">
    <source>
        <dbReference type="SMART" id="SM00732"/>
    </source>
</evidence>
<dbReference type="InterPro" id="IPR037027">
    <property type="entry name" value="YqgF/RNaseH-like_dom_sf"/>
</dbReference>
<dbReference type="NCBIfam" id="TIGR00250">
    <property type="entry name" value="RNAse_H_YqgF"/>
    <property type="match status" value="1"/>
</dbReference>
<dbReference type="GO" id="GO:0004518">
    <property type="term" value="F:nuclease activity"/>
    <property type="evidence" value="ECO:0007669"/>
    <property type="project" value="UniProtKB-KW"/>
</dbReference>
<proteinExistence type="inferred from homology"/>
<evidence type="ECO:0000256" key="3">
    <source>
        <dbReference type="ARBA" id="ARBA00022722"/>
    </source>
</evidence>
<dbReference type="STRING" id="1260251.SPISAL_01635"/>
<comment type="caution">
    <text evidence="7">The sequence shown here is derived from an EMBL/GenBank/DDBJ whole genome shotgun (WGS) entry which is preliminary data.</text>
</comment>
<organism evidence="7 8">
    <name type="scientific">Spiribacter salinus</name>
    <dbReference type="NCBI Taxonomy" id="1335746"/>
    <lineage>
        <taxon>Bacteria</taxon>
        <taxon>Pseudomonadati</taxon>
        <taxon>Pseudomonadota</taxon>
        <taxon>Gammaproteobacteria</taxon>
        <taxon>Chromatiales</taxon>
        <taxon>Ectothiorhodospiraceae</taxon>
        <taxon>Spiribacter</taxon>
    </lineage>
</organism>
<dbReference type="PANTHER" id="PTHR33317:SF4">
    <property type="entry name" value="POLYNUCLEOTIDYL TRANSFERASE, RIBONUCLEASE H-LIKE SUPERFAMILY PROTEIN"/>
    <property type="match status" value="1"/>
</dbReference>
<evidence type="ECO:0000256" key="2">
    <source>
        <dbReference type="ARBA" id="ARBA00022517"/>
    </source>
</evidence>
<keyword evidence="3 5" id="KW-0540">Nuclease</keyword>
<evidence type="ECO:0000313" key="8">
    <source>
        <dbReference type="Proteomes" id="UP000315400"/>
    </source>
</evidence>
<dbReference type="CDD" id="cd16964">
    <property type="entry name" value="YqgF"/>
    <property type="match status" value="1"/>
</dbReference>
<comment type="subcellular location">
    <subcellularLocation>
        <location evidence="5">Cytoplasm</location>
    </subcellularLocation>
</comment>
<accession>A0A540VSL3</accession>
<dbReference type="Gene3D" id="3.30.420.140">
    <property type="entry name" value="YqgF/RNase H-like domain"/>
    <property type="match status" value="1"/>
</dbReference>
<dbReference type="Proteomes" id="UP000315400">
    <property type="component" value="Unassembled WGS sequence"/>
</dbReference>
<protein>
    <recommendedName>
        <fullName evidence="5">Putative pre-16S rRNA nuclease</fullName>
        <ecNumber evidence="5">3.1.-.-</ecNumber>
    </recommendedName>
</protein>
<dbReference type="AlphaFoldDB" id="A0A540VSL3"/>
<dbReference type="GO" id="GO:0000967">
    <property type="term" value="P:rRNA 5'-end processing"/>
    <property type="evidence" value="ECO:0007669"/>
    <property type="project" value="UniProtKB-UniRule"/>
</dbReference>
<evidence type="ECO:0000313" key="7">
    <source>
        <dbReference type="EMBL" id="TQE99754.1"/>
    </source>
</evidence>
<comment type="function">
    <text evidence="5">Could be a nuclease involved in processing of the 5'-end of pre-16S rRNA.</text>
</comment>
<dbReference type="InterPro" id="IPR006641">
    <property type="entry name" value="YqgF/RNaseH-like_dom"/>
</dbReference>
<comment type="similarity">
    <text evidence="5">Belongs to the YqgF HJR family.</text>
</comment>
<dbReference type="SUPFAM" id="SSF53098">
    <property type="entry name" value="Ribonuclease H-like"/>
    <property type="match status" value="1"/>
</dbReference>
<dbReference type="InterPro" id="IPR012337">
    <property type="entry name" value="RNaseH-like_sf"/>
</dbReference>
<sequence>MSSASATYLGFDAGQRRLGVAVGETITGHARALTVLPCHHGQPDWTAVDELIHAWKPHALIVGMPYHDDGSASDSTRLAERFAGELARRSGCSVHRIDERLSSHAAAQALEARGERTDVLDAEAARIILETWISERSL</sequence>
<dbReference type="GO" id="GO:0016788">
    <property type="term" value="F:hydrolase activity, acting on ester bonds"/>
    <property type="evidence" value="ECO:0007669"/>
    <property type="project" value="UniProtKB-UniRule"/>
</dbReference>
<evidence type="ECO:0000256" key="1">
    <source>
        <dbReference type="ARBA" id="ARBA00022490"/>
    </source>
</evidence>
<reference evidence="7 8" key="1">
    <citation type="submission" date="2019-06" db="EMBL/GenBank/DDBJ databases">
        <title>Metagenome assembled Genome of Spiribacter salinus SL48-SHIP from the microbial mat of Salt Lake 48 (Novosibirsk region, Russia).</title>
        <authorList>
            <person name="Shipova A."/>
            <person name="Rozanov A.S."/>
            <person name="Bryanskaya A.V."/>
            <person name="Peltek S.E."/>
        </authorList>
    </citation>
    <scope>NUCLEOTIDE SEQUENCE [LARGE SCALE GENOMIC DNA]</scope>
    <source>
        <strain evidence="7">SL48-SHIP-2</strain>
    </source>
</reference>
<dbReference type="EMBL" id="VIFK01000041">
    <property type="protein sequence ID" value="TQE99754.1"/>
    <property type="molecule type" value="Genomic_DNA"/>
</dbReference>
<feature type="domain" description="YqgF/RNase H-like" evidence="6">
    <location>
        <begin position="6"/>
        <end position="106"/>
    </location>
</feature>
<dbReference type="InterPro" id="IPR005227">
    <property type="entry name" value="YqgF"/>
</dbReference>
<evidence type="ECO:0000256" key="5">
    <source>
        <dbReference type="HAMAP-Rule" id="MF_00651"/>
    </source>
</evidence>
<keyword evidence="4 5" id="KW-0378">Hydrolase</keyword>
<evidence type="ECO:0000256" key="4">
    <source>
        <dbReference type="ARBA" id="ARBA00022801"/>
    </source>
</evidence>
<keyword evidence="2 5" id="KW-0690">Ribosome biogenesis</keyword>
<dbReference type="SMART" id="SM00732">
    <property type="entry name" value="YqgFc"/>
    <property type="match status" value="1"/>
</dbReference>
<dbReference type="PANTHER" id="PTHR33317">
    <property type="entry name" value="POLYNUCLEOTIDYL TRANSFERASE, RIBONUCLEASE H-LIKE SUPERFAMILY PROTEIN"/>
    <property type="match status" value="1"/>
</dbReference>
<dbReference type="Pfam" id="PF03652">
    <property type="entry name" value="RuvX"/>
    <property type="match status" value="1"/>
</dbReference>
<dbReference type="EC" id="3.1.-.-" evidence="5"/>